<proteinExistence type="predicted"/>
<sequence>METCDWLHLLHSTSSIPNSAASLIFSLAFSTTGITRVTCTRCCGEENRKSMGGVIHASPASALFSLQRSVKFSFGLVILTCIDMCIPRLLVQHMPENNLTKRYILGLSVRFGTMLAAFVVFVCINGHQRTSMKHHIRIMQHENQRKLSQMIVAVVAYLVYKALAR</sequence>
<comment type="caution">
    <text evidence="2">The sequence shown here is derived from an EMBL/GenBank/DDBJ whole genome shotgun (WGS) entry which is preliminary data.</text>
</comment>
<organism evidence="2 3">
    <name type="scientific">Periconia digitata</name>
    <dbReference type="NCBI Taxonomy" id="1303443"/>
    <lineage>
        <taxon>Eukaryota</taxon>
        <taxon>Fungi</taxon>
        <taxon>Dikarya</taxon>
        <taxon>Ascomycota</taxon>
        <taxon>Pezizomycotina</taxon>
        <taxon>Dothideomycetes</taxon>
        <taxon>Pleosporomycetidae</taxon>
        <taxon>Pleosporales</taxon>
        <taxon>Massarineae</taxon>
        <taxon>Periconiaceae</taxon>
        <taxon>Periconia</taxon>
    </lineage>
</organism>
<evidence type="ECO:0000256" key="1">
    <source>
        <dbReference type="SAM" id="Phobius"/>
    </source>
</evidence>
<keyword evidence="1" id="KW-0812">Transmembrane</keyword>
<protein>
    <submittedName>
        <fullName evidence="2">Uncharacterized protein</fullName>
    </submittedName>
</protein>
<dbReference type="EMBL" id="CAOQHR010000004">
    <property type="protein sequence ID" value="CAI6333486.1"/>
    <property type="molecule type" value="Genomic_DNA"/>
</dbReference>
<keyword evidence="1" id="KW-0472">Membrane</keyword>
<evidence type="ECO:0000313" key="2">
    <source>
        <dbReference type="EMBL" id="CAI6333486.1"/>
    </source>
</evidence>
<keyword evidence="1" id="KW-1133">Transmembrane helix</keyword>
<name>A0A9W4XQA3_9PLEO</name>
<dbReference type="Proteomes" id="UP001152607">
    <property type="component" value="Unassembled WGS sequence"/>
</dbReference>
<gene>
    <name evidence="2" type="ORF">PDIGIT_LOCUS6526</name>
</gene>
<feature type="transmembrane region" description="Helical" evidence="1">
    <location>
        <begin position="72"/>
        <end position="91"/>
    </location>
</feature>
<feature type="transmembrane region" description="Helical" evidence="1">
    <location>
        <begin position="147"/>
        <end position="164"/>
    </location>
</feature>
<evidence type="ECO:0000313" key="3">
    <source>
        <dbReference type="Proteomes" id="UP001152607"/>
    </source>
</evidence>
<accession>A0A9W4XQA3</accession>
<reference evidence="2" key="1">
    <citation type="submission" date="2023-01" db="EMBL/GenBank/DDBJ databases">
        <authorList>
            <person name="Van Ghelder C."/>
            <person name="Rancurel C."/>
        </authorList>
    </citation>
    <scope>NUCLEOTIDE SEQUENCE</scope>
    <source>
        <strain evidence="2">CNCM I-4278</strain>
    </source>
</reference>
<keyword evidence="3" id="KW-1185">Reference proteome</keyword>
<dbReference type="AlphaFoldDB" id="A0A9W4XQA3"/>
<feature type="transmembrane region" description="Helical" evidence="1">
    <location>
        <begin position="103"/>
        <end position="126"/>
    </location>
</feature>